<accession>A0A2P7TZ84</accession>
<comment type="caution">
    <text evidence="1">The sequence shown here is derived from an EMBL/GenBank/DDBJ whole genome shotgun (WGS) entry which is preliminary data.</text>
</comment>
<dbReference type="Proteomes" id="UP000241868">
    <property type="component" value="Unassembled WGS sequence"/>
</dbReference>
<dbReference type="EMBL" id="PXYY01000059">
    <property type="protein sequence ID" value="PSJ79953.1"/>
    <property type="molecule type" value="Genomic_DNA"/>
</dbReference>
<gene>
    <name evidence="1" type="ORF">C7N83_09195</name>
</gene>
<sequence length="71" mass="7906">MQTLPFQATITEPMLAGTENKTIHPDTQFIETTNGYRIAWQNGISALLVSVKHTKQSFQTASCVFFLAALF</sequence>
<protein>
    <submittedName>
        <fullName evidence="1">Uncharacterized protein</fullName>
    </submittedName>
</protein>
<organism evidence="1 2">
    <name type="scientific">Neisseria iguanae</name>
    <dbReference type="NCBI Taxonomy" id="90242"/>
    <lineage>
        <taxon>Bacteria</taxon>
        <taxon>Pseudomonadati</taxon>
        <taxon>Pseudomonadota</taxon>
        <taxon>Betaproteobacteria</taxon>
        <taxon>Neisseriales</taxon>
        <taxon>Neisseriaceae</taxon>
        <taxon>Neisseria</taxon>
    </lineage>
</organism>
<dbReference type="RefSeq" id="WP_106742197.1">
    <property type="nucleotide sequence ID" value="NZ_PXYY01000059.1"/>
</dbReference>
<evidence type="ECO:0000313" key="2">
    <source>
        <dbReference type="Proteomes" id="UP000241868"/>
    </source>
</evidence>
<dbReference type="OrthoDB" id="8606771at2"/>
<proteinExistence type="predicted"/>
<reference evidence="1 2" key="1">
    <citation type="submission" date="2018-03" db="EMBL/GenBank/DDBJ databases">
        <title>Neisseria weixii sp. nov., isolated from the intestinal contents of Tibetan Plateau pika (Ochotona curzoniae) in Yushu, Qinghai Province, China.</title>
        <authorList>
            <person name="Gui Z."/>
        </authorList>
    </citation>
    <scope>NUCLEOTIDE SEQUENCE [LARGE SCALE GENOMIC DNA]</scope>
    <source>
        <strain evidence="1 2">ATCC 51483</strain>
    </source>
</reference>
<keyword evidence="2" id="KW-1185">Reference proteome</keyword>
<evidence type="ECO:0000313" key="1">
    <source>
        <dbReference type="EMBL" id="PSJ79953.1"/>
    </source>
</evidence>
<dbReference type="AlphaFoldDB" id="A0A2P7TZ84"/>
<name>A0A2P7TZ84_9NEIS</name>